<evidence type="ECO:0000256" key="4">
    <source>
        <dbReference type="ARBA" id="ARBA00022692"/>
    </source>
</evidence>
<keyword evidence="4 7" id="KW-0812">Transmembrane</keyword>
<feature type="transmembrane region" description="Helical" evidence="7">
    <location>
        <begin position="159"/>
        <end position="181"/>
    </location>
</feature>
<dbReference type="RefSeq" id="WP_179885153.1">
    <property type="nucleotide sequence ID" value="NZ_JARLXZ010000009.1"/>
</dbReference>
<name>A0ABU6MW12_9BACI</name>
<comment type="subcellular location">
    <subcellularLocation>
        <location evidence="1">Cell membrane</location>
        <topology evidence="1">Multi-pass membrane protein</topology>
    </subcellularLocation>
</comment>
<evidence type="ECO:0000313" key="8">
    <source>
        <dbReference type="EMBL" id="MED1567065.1"/>
    </source>
</evidence>
<feature type="transmembrane region" description="Helical" evidence="7">
    <location>
        <begin position="309"/>
        <end position="329"/>
    </location>
</feature>
<gene>
    <name evidence="8" type="ORF">P4U88_14075</name>
</gene>
<evidence type="ECO:0000256" key="7">
    <source>
        <dbReference type="SAM" id="Phobius"/>
    </source>
</evidence>
<keyword evidence="9" id="KW-1185">Reference proteome</keyword>
<comment type="similarity">
    <text evidence="2">Belongs to the UPF0718 family.</text>
</comment>
<accession>A0ABU6MW12</accession>
<feature type="transmembrane region" description="Helical" evidence="7">
    <location>
        <begin position="15"/>
        <end position="33"/>
    </location>
</feature>
<keyword evidence="6 7" id="KW-0472">Membrane</keyword>
<dbReference type="Proteomes" id="UP001309448">
    <property type="component" value="Unassembled WGS sequence"/>
</dbReference>
<evidence type="ECO:0000256" key="2">
    <source>
        <dbReference type="ARBA" id="ARBA00006386"/>
    </source>
</evidence>
<evidence type="ECO:0000256" key="3">
    <source>
        <dbReference type="ARBA" id="ARBA00022475"/>
    </source>
</evidence>
<feature type="transmembrane region" description="Helical" evidence="7">
    <location>
        <begin position="246"/>
        <end position="262"/>
    </location>
</feature>
<reference evidence="8 9" key="1">
    <citation type="submission" date="2023-03" db="EMBL/GenBank/DDBJ databases">
        <title>Bacillus Genome Sequencing.</title>
        <authorList>
            <person name="Dunlap C."/>
        </authorList>
    </citation>
    <scope>NUCLEOTIDE SEQUENCE [LARGE SCALE GENOMIC DNA]</scope>
    <source>
        <strain evidence="8 9">B-615</strain>
    </source>
</reference>
<dbReference type="PANTHER" id="PTHR34184:SF4">
    <property type="entry name" value="UPF0718 PROTEIN YCGR"/>
    <property type="match status" value="1"/>
</dbReference>
<evidence type="ECO:0000256" key="6">
    <source>
        <dbReference type="ARBA" id="ARBA00023136"/>
    </source>
</evidence>
<evidence type="ECO:0000256" key="5">
    <source>
        <dbReference type="ARBA" id="ARBA00022989"/>
    </source>
</evidence>
<feature type="transmembrane region" description="Helical" evidence="7">
    <location>
        <begin position="91"/>
        <end position="117"/>
    </location>
</feature>
<keyword evidence="5 7" id="KW-1133">Transmembrane helix</keyword>
<proteinExistence type="inferred from homology"/>
<feature type="transmembrane region" description="Helical" evidence="7">
    <location>
        <begin position="53"/>
        <end position="79"/>
    </location>
</feature>
<sequence length="330" mass="37185">MEARMLVFNRVSKELIGIALIAVFLFLLFFVDFTSLANLHKSIPQEWLNVNSVFLSIFFEAVPFILLGVIVSSLIQVFVTEDMIQKVMPRSPIVAMIPAVFVGIVFPMCECVIIPIVRRLIQKGLPLHVGIVILLSAPIMNPVVLLSTLYAFQKNDVIVYARFGITILVALLIGLIVYYFYRGKNVLKDIEVPVQKRQKRGWRDVVNHTVDEFFDTGKYLLIGACLASVFQTFFDRNVLDTVAHNEVISPIIMMGFGYVLSICSAADAFIAASFGHVFSVKALLAFLVFGPMLDMKNTLMLFAYFQKRFVFFLIGIVILSVYTILQITML</sequence>
<feature type="transmembrane region" description="Helical" evidence="7">
    <location>
        <begin position="129"/>
        <end position="152"/>
    </location>
</feature>
<dbReference type="PANTHER" id="PTHR34184">
    <property type="entry name" value="UPF0718 PROTEIN YCGR"/>
    <property type="match status" value="1"/>
</dbReference>
<dbReference type="InterPro" id="IPR005524">
    <property type="entry name" value="DUF318"/>
</dbReference>
<dbReference type="InterPro" id="IPR052923">
    <property type="entry name" value="UPF0718"/>
</dbReference>
<feature type="transmembrane region" description="Helical" evidence="7">
    <location>
        <begin position="268"/>
        <end position="289"/>
    </location>
</feature>
<evidence type="ECO:0000313" key="9">
    <source>
        <dbReference type="Proteomes" id="UP001309448"/>
    </source>
</evidence>
<evidence type="ECO:0000256" key="1">
    <source>
        <dbReference type="ARBA" id="ARBA00004651"/>
    </source>
</evidence>
<keyword evidence="3" id="KW-1003">Cell membrane</keyword>
<dbReference type="Pfam" id="PF03773">
    <property type="entry name" value="ArsP_1"/>
    <property type="match status" value="1"/>
</dbReference>
<organism evidence="8 9">
    <name type="scientific">Bacillus paramycoides</name>
    <dbReference type="NCBI Taxonomy" id="2026194"/>
    <lineage>
        <taxon>Bacteria</taxon>
        <taxon>Bacillati</taxon>
        <taxon>Bacillota</taxon>
        <taxon>Bacilli</taxon>
        <taxon>Bacillales</taxon>
        <taxon>Bacillaceae</taxon>
        <taxon>Bacillus</taxon>
        <taxon>Bacillus cereus group</taxon>
    </lineage>
</organism>
<dbReference type="EMBL" id="JARMDB010000009">
    <property type="protein sequence ID" value="MED1567065.1"/>
    <property type="molecule type" value="Genomic_DNA"/>
</dbReference>
<protein>
    <submittedName>
        <fullName evidence="8">Permease</fullName>
    </submittedName>
</protein>
<comment type="caution">
    <text evidence="8">The sequence shown here is derived from an EMBL/GenBank/DDBJ whole genome shotgun (WGS) entry which is preliminary data.</text>
</comment>